<gene>
    <name evidence="2" type="ORF">HMPREF0381_2580</name>
</gene>
<evidence type="ECO:0000313" key="3">
    <source>
        <dbReference type="Proteomes" id="UP000003434"/>
    </source>
</evidence>
<keyword evidence="1" id="KW-0472">Membrane</keyword>
<proteinExistence type="predicted"/>
<feature type="transmembrane region" description="Helical" evidence="1">
    <location>
        <begin position="6"/>
        <end position="29"/>
    </location>
</feature>
<accession>E6LRJ5</accession>
<dbReference type="Pfam" id="PF10086">
    <property type="entry name" value="YhfC"/>
    <property type="match status" value="1"/>
</dbReference>
<organism evidence="2 3">
    <name type="scientific">Lachnoanaerobaculum saburreum DSM 3986</name>
    <dbReference type="NCBI Taxonomy" id="887325"/>
    <lineage>
        <taxon>Bacteria</taxon>
        <taxon>Bacillati</taxon>
        <taxon>Bacillota</taxon>
        <taxon>Clostridia</taxon>
        <taxon>Lachnospirales</taxon>
        <taxon>Lachnospiraceae</taxon>
        <taxon>Lachnoanaerobaculum</taxon>
    </lineage>
</organism>
<feature type="transmembrane region" description="Helical" evidence="1">
    <location>
        <begin position="177"/>
        <end position="201"/>
    </location>
</feature>
<evidence type="ECO:0000256" key="1">
    <source>
        <dbReference type="SAM" id="Phobius"/>
    </source>
</evidence>
<protein>
    <recommendedName>
        <fullName evidence="4">YhfC family intramembrane metalloprotease</fullName>
    </recommendedName>
</protein>
<evidence type="ECO:0008006" key="4">
    <source>
        <dbReference type="Google" id="ProtNLM"/>
    </source>
</evidence>
<dbReference type="RefSeq" id="WP_008752340.1">
    <property type="nucleotide sequence ID" value="NZ_GL622296.1"/>
</dbReference>
<dbReference type="InterPro" id="IPR011397">
    <property type="entry name" value="YhfC"/>
</dbReference>
<reference evidence="2 3" key="1">
    <citation type="submission" date="2010-12" db="EMBL/GenBank/DDBJ databases">
        <authorList>
            <person name="Muzny D."/>
            <person name="Qin X."/>
            <person name="Deng J."/>
            <person name="Jiang H."/>
            <person name="Liu Y."/>
            <person name="Qu J."/>
            <person name="Song X.-Z."/>
            <person name="Zhang L."/>
            <person name="Thornton R."/>
            <person name="Coyle M."/>
            <person name="Francisco L."/>
            <person name="Jackson L."/>
            <person name="Javaid M."/>
            <person name="Korchina V."/>
            <person name="Kovar C."/>
            <person name="Mata R."/>
            <person name="Mathew T."/>
            <person name="Ngo R."/>
            <person name="Nguyen L."/>
            <person name="Nguyen N."/>
            <person name="Okwuonu G."/>
            <person name="Ongeri F."/>
            <person name="Pham C."/>
            <person name="Simmons D."/>
            <person name="Wilczek-Boney K."/>
            <person name="Hale W."/>
            <person name="Jakkamsetti A."/>
            <person name="Pham P."/>
            <person name="Ruth R."/>
            <person name="San Lucas F."/>
            <person name="Warren J."/>
            <person name="Zhang J."/>
            <person name="Zhao Z."/>
            <person name="Zhou C."/>
            <person name="Zhu D."/>
            <person name="Lee S."/>
            <person name="Bess C."/>
            <person name="Blankenburg K."/>
            <person name="Forbes L."/>
            <person name="Fu Q."/>
            <person name="Gubbala S."/>
            <person name="Hirani K."/>
            <person name="Jayaseelan J.C."/>
            <person name="Lara F."/>
            <person name="Munidasa M."/>
            <person name="Palculict T."/>
            <person name="Patil S."/>
            <person name="Pu L.-L."/>
            <person name="Saada N."/>
            <person name="Tang L."/>
            <person name="Weissenberger G."/>
            <person name="Zhu Y."/>
            <person name="Hemphill L."/>
            <person name="Shang Y."/>
            <person name="Youmans B."/>
            <person name="Ayvaz T."/>
            <person name="Ross M."/>
            <person name="Santibanez J."/>
            <person name="Aqrawi P."/>
            <person name="Gross S."/>
            <person name="Joshi V."/>
            <person name="Fowler G."/>
            <person name="Nazareth L."/>
            <person name="Reid J."/>
            <person name="Worley K."/>
            <person name="Petrosino J."/>
            <person name="Highlander S."/>
            <person name="Gibbs R."/>
        </authorList>
    </citation>
    <scope>NUCLEOTIDE SEQUENCE [LARGE SCALE GENOMIC DNA]</scope>
    <source>
        <strain evidence="2 3">DSM 3986</strain>
    </source>
</reference>
<keyword evidence="1" id="KW-0812">Transmembrane</keyword>
<feature type="transmembrane region" description="Helical" evidence="1">
    <location>
        <begin position="232"/>
        <end position="251"/>
    </location>
</feature>
<feature type="transmembrane region" description="Helical" evidence="1">
    <location>
        <begin position="41"/>
        <end position="64"/>
    </location>
</feature>
<feature type="transmembrane region" description="Helical" evidence="1">
    <location>
        <begin position="76"/>
        <end position="103"/>
    </location>
</feature>
<comment type="caution">
    <text evidence="2">The sequence shown here is derived from an EMBL/GenBank/DDBJ whole genome shotgun (WGS) entry which is preliminary data.</text>
</comment>
<name>E6LRJ5_9FIRM</name>
<sequence length="260" mass="28688">MDRVPFLSMVFMVISCIVGFAIPVILFIYFRKKKRADIAPFFIGVIVFIFFVTVLESSVHRIVFGLPFGEIIKNNVILYALYGGLMAAIFEETGRLIAFGFILRKNKDKNINACMYGAGHGGIEATSVLGLTMIGSLALSVSINSGIISTILDNIGGNDLTRLQDTVSTSTMSPSYIFLPGIVERIFAVILQISLSVLVWSSVRGKRYLFALALLIHFVADTLIVILNGFHIPLIFVELIFGVVSITVMLFSRKIYVEES</sequence>
<dbReference type="AlphaFoldDB" id="E6LRJ5"/>
<evidence type="ECO:0000313" key="2">
    <source>
        <dbReference type="EMBL" id="EFU75550.1"/>
    </source>
</evidence>
<dbReference type="EMBL" id="AEPW01000101">
    <property type="protein sequence ID" value="EFU75550.1"/>
    <property type="molecule type" value="Genomic_DNA"/>
</dbReference>
<dbReference type="PIRSF" id="PIRSF033101">
    <property type="entry name" value="UCP033101"/>
    <property type="match status" value="1"/>
</dbReference>
<dbReference type="HOGENOM" id="CLU_076015_1_0_9"/>
<dbReference type="Proteomes" id="UP000003434">
    <property type="component" value="Unassembled WGS sequence"/>
</dbReference>
<dbReference type="eggNOG" id="COG4377">
    <property type="taxonomic scope" value="Bacteria"/>
</dbReference>
<keyword evidence="1" id="KW-1133">Transmembrane helix</keyword>
<dbReference type="PROSITE" id="PS51257">
    <property type="entry name" value="PROKAR_LIPOPROTEIN"/>
    <property type="match status" value="1"/>
</dbReference>
<feature type="transmembrane region" description="Helical" evidence="1">
    <location>
        <begin position="208"/>
        <end position="226"/>
    </location>
</feature>
<feature type="transmembrane region" description="Helical" evidence="1">
    <location>
        <begin position="123"/>
        <end position="143"/>
    </location>
</feature>